<dbReference type="GO" id="GO:0007165">
    <property type="term" value="P:signal transduction"/>
    <property type="evidence" value="ECO:0007669"/>
    <property type="project" value="UniProtKB-KW"/>
</dbReference>
<keyword evidence="3" id="KW-0716">Sensory transduction</keyword>
<gene>
    <name evidence="11" type="ORF">CEUTPL_LOCUS2462</name>
</gene>
<dbReference type="GO" id="GO:0004984">
    <property type="term" value="F:olfactory receptor activity"/>
    <property type="evidence" value="ECO:0007669"/>
    <property type="project" value="InterPro"/>
</dbReference>
<reference evidence="11" key="1">
    <citation type="submission" date="2022-01" db="EMBL/GenBank/DDBJ databases">
        <authorList>
            <person name="King R."/>
        </authorList>
    </citation>
    <scope>NUCLEOTIDE SEQUENCE</scope>
</reference>
<dbReference type="GO" id="GO:0005886">
    <property type="term" value="C:plasma membrane"/>
    <property type="evidence" value="ECO:0007669"/>
    <property type="project" value="UniProtKB-SubCell"/>
</dbReference>
<accession>A0A9N9ME04</accession>
<evidence type="ECO:0000256" key="1">
    <source>
        <dbReference type="ARBA" id="ARBA00004651"/>
    </source>
</evidence>
<keyword evidence="9" id="KW-0807">Transducer</keyword>
<proteinExistence type="predicted"/>
<comment type="subcellular location">
    <subcellularLocation>
        <location evidence="1">Cell membrane</location>
        <topology evidence="1">Multi-pass membrane protein</topology>
    </subcellularLocation>
</comment>
<keyword evidence="8" id="KW-0675">Receptor</keyword>
<organism evidence="11 12">
    <name type="scientific">Ceutorhynchus assimilis</name>
    <name type="common">cabbage seed weevil</name>
    <dbReference type="NCBI Taxonomy" id="467358"/>
    <lineage>
        <taxon>Eukaryota</taxon>
        <taxon>Metazoa</taxon>
        <taxon>Ecdysozoa</taxon>
        <taxon>Arthropoda</taxon>
        <taxon>Hexapoda</taxon>
        <taxon>Insecta</taxon>
        <taxon>Pterygota</taxon>
        <taxon>Neoptera</taxon>
        <taxon>Endopterygota</taxon>
        <taxon>Coleoptera</taxon>
        <taxon>Polyphaga</taxon>
        <taxon>Cucujiformia</taxon>
        <taxon>Curculionidae</taxon>
        <taxon>Ceutorhynchinae</taxon>
        <taxon>Ceutorhynchus</taxon>
    </lineage>
</organism>
<feature type="transmembrane region" description="Helical" evidence="10">
    <location>
        <begin position="6"/>
        <end position="22"/>
    </location>
</feature>
<keyword evidence="5" id="KW-0552">Olfaction</keyword>
<evidence type="ECO:0000313" key="11">
    <source>
        <dbReference type="EMBL" id="CAG9761768.1"/>
    </source>
</evidence>
<feature type="transmembrane region" description="Helical" evidence="10">
    <location>
        <begin position="43"/>
        <end position="61"/>
    </location>
</feature>
<dbReference type="InterPro" id="IPR004117">
    <property type="entry name" value="7tm6_olfct_rcpt"/>
</dbReference>
<evidence type="ECO:0000256" key="2">
    <source>
        <dbReference type="ARBA" id="ARBA00022475"/>
    </source>
</evidence>
<keyword evidence="4 10" id="KW-0812">Transmembrane</keyword>
<evidence type="ECO:0000256" key="9">
    <source>
        <dbReference type="ARBA" id="ARBA00023224"/>
    </source>
</evidence>
<evidence type="ECO:0000256" key="8">
    <source>
        <dbReference type="ARBA" id="ARBA00023170"/>
    </source>
</evidence>
<dbReference type="AlphaFoldDB" id="A0A9N9ME04"/>
<evidence type="ECO:0000256" key="5">
    <source>
        <dbReference type="ARBA" id="ARBA00022725"/>
    </source>
</evidence>
<dbReference type="OrthoDB" id="8117390at2759"/>
<sequence>MYGDKFILIPKYFLILSGFWPFKITENKSLEKLYKIYSKCQTYAYILFIVSLLINLIVLIVEHNQPTRLIGSINILIIVGETCIKLVLFQVKKIPNMFLHILQNEYNLNNSNDPEVKTCYNKQISYCRKVNLCQFLVTLTSCTFFTLVSLLQVIASEDMSEFKDQPFMHDIWYPFKREKNMIWVVGLNLFAVTQGLFFNTATQTTFIGLMIYATARLEILGIRLRKFDWIAKEMNDGDVLRTVKELVVEHQKLIE</sequence>
<keyword evidence="2" id="KW-1003">Cell membrane</keyword>
<keyword evidence="6 10" id="KW-1133">Transmembrane helix</keyword>
<dbReference type="Pfam" id="PF02949">
    <property type="entry name" value="7tm_6"/>
    <property type="match status" value="1"/>
</dbReference>
<keyword evidence="12" id="KW-1185">Reference proteome</keyword>
<evidence type="ECO:0000313" key="12">
    <source>
        <dbReference type="Proteomes" id="UP001152799"/>
    </source>
</evidence>
<dbReference type="EMBL" id="OU892286">
    <property type="protein sequence ID" value="CAG9761768.1"/>
    <property type="molecule type" value="Genomic_DNA"/>
</dbReference>
<evidence type="ECO:0000256" key="3">
    <source>
        <dbReference type="ARBA" id="ARBA00022606"/>
    </source>
</evidence>
<evidence type="ECO:0000256" key="7">
    <source>
        <dbReference type="ARBA" id="ARBA00023136"/>
    </source>
</evidence>
<keyword evidence="7 10" id="KW-0472">Membrane</keyword>
<feature type="transmembrane region" description="Helical" evidence="10">
    <location>
        <begin position="67"/>
        <end position="88"/>
    </location>
</feature>
<feature type="transmembrane region" description="Helical" evidence="10">
    <location>
        <begin position="182"/>
        <end position="215"/>
    </location>
</feature>
<evidence type="ECO:0000256" key="4">
    <source>
        <dbReference type="ARBA" id="ARBA00022692"/>
    </source>
</evidence>
<dbReference type="GO" id="GO:0005549">
    <property type="term" value="F:odorant binding"/>
    <property type="evidence" value="ECO:0007669"/>
    <property type="project" value="InterPro"/>
</dbReference>
<dbReference type="PANTHER" id="PTHR21137">
    <property type="entry name" value="ODORANT RECEPTOR"/>
    <property type="match status" value="1"/>
</dbReference>
<feature type="transmembrane region" description="Helical" evidence="10">
    <location>
        <begin position="132"/>
        <end position="155"/>
    </location>
</feature>
<evidence type="ECO:0000256" key="10">
    <source>
        <dbReference type="SAM" id="Phobius"/>
    </source>
</evidence>
<protein>
    <submittedName>
        <fullName evidence="11">Uncharacterized protein</fullName>
    </submittedName>
</protein>
<name>A0A9N9ME04_9CUCU</name>
<dbReference type="Proteomes" id="UP001152799">
    <property type="component" value="Chromosome 10"/>
</dbReference>
<dbReference type="PANTHER" id="PTHR21137:SF35">
    <property type="entry name" value="ODORANT RECEPTOR 19A-RELATED"/>
    <property type="match status" value="1"/>
</dbReference>
<evidence type="ECO:0000256" key="6">
    <source>
        <dbReference type="ARBA" id="ARBA00022989"/>
    </source>
</evidence>